<dbReference type="InterPro" id="IPR036034">
    <property type="entry name" value="PDZ_sf"/>
</dbReference>
<dbReference type="Gene3D" id="2.30.42.10">
    <property type="match status" value="1"/>
</dbReference>
<proteinExistence type="predicted"/>
<organism evidence="2 3">
    <name type="scientific">Haloferula helveola</name>
    <dbReference type="NCBI Taxonomy" id="490095"/>
    <lineage>
        <taxon>Bacteria</taxon>
        <taxon>Pseudomonadati</taxon>
        <taxon>Verrucomicrobiota</taxon>
        <taxon>Verrucomicrobiia</taxon>
        <taxon>Verrucomicrobiales</taxon>
        <taxon>Verrucomicrobiaceae</taxon>
        <taxon>Haloferula</taxon>
    </lineage>
</organism>
<sequence>MKHPQRLLIAFAWFAAHSAGSANTLPAGEDTKEFMVGVTGIFAAILEGDLQVTQVTAGTPSEGKLEKGDLLLSVDGQTLDVQDPRHPLGFAINAAEGRDGKMEFAVRRDGRERKVSIQLEPIGSYSSTYPVDCAKSQRIVDETAAFILDQGGPADGGITGNLEALFLLSTGEEKYLPAVEEYVVELAGKPVGGSTWGIGYSGILLGEYYLATGDKRVLPGLEARCKRLQEGQYYGGWGHGVTKCGPGYVTGGLLNAAGDQALTTLILARECGVTVDETMYNDALRFFFRFAGRGGVPYGDHHPELWWSSNGKNGGLASALTLLPDEKFQAGAQLLALAEADTYFDSETGHGSTFGNITWRNIVDALVPAEHKTSYWRQKGKLMWYFELSRMPGGGFRTPWYPGYGPIGKAPTYQTGLIGMAYTSYRRNLRICGKPRTEFSVPHKPTEVEKSLPSDDFLRTDFIDGVEIKEEPHEIAAVFKTLYDEDGKELGRGGRAERNDKRKKQMPVEWYARMMHHYSPTVREWASHALGFQGEEAIPVIKKALAHEDGRMRCAGLDAISCAIGWGIGKTESKITPEMIEKHFLPEILKPLKDPKAAMWEKRQALMALSCCDADTIADQVDVVLPYFNESEWWLRAAAFTVFHPLIKETKEFRKVLPAMLASYDADDNLPSRRWGATDLFKKAIASNPELSDEIVQGMAESVNRIKVRDGFKQPIDLNNIFETLRYVDMKKSPEHAVPLLPAIERIYPELEELPASWAISGAKWGNIGLAKAADLLGEEGRPFVASMKRMRADLEARPKNGKQGKTLQAALDRLNEAVTSYEDKFGEVPVE</sequence>
<reference evidence="2 3" key="1">
    <citation type="submission" date="2021-06" db="EMBL/GenBank/DDBJ databases">
        <title>Complete genome of Haloferula helveola possessing various polysaccharide degrading enzymes.</title>
        <authorList>
            <person name="Takami H."/>
            <person name="Huang C."/>
            <person name="Hamasaki K."/>
        </authorList>
    </citation>
    <scope>NUCLEOTIDE SEQUENCE [LARGE SCALE GENOMIC DNA]</scope>
    <source>
        <strain evidence="2 3">CN-1</strain>
    </source>
</reference>
<dbReference type="Pfam" id="PF19805">
    <property type="entry name" value="DUF6288"/>
    <property type="match status" value="1"/>
</dbReference>
<evidence type="ECO:0000313" key="3">
    <source>
        <dbReference type="Proteomes" id="UP001374893"/>
    </source>
</evidence>
<feature type="chain" id="PRO_5045743141" description="PDZ domain-containing protein" evidence="1">
    <location>
        <begin position="23"/>
        <end position="832"/>
    </location>
</feature>
<evidence type="ECO:0000256" key="1">
    <source>
        <dbReference type="SAM" id="SignalP"/>
    </source>
</evidence>
<gene>
    <name evidence="2" type="ORF">HAHE_42300</name>
</gene>
<dbReference type="InterPro" id="IPR046255">
    <property type="entry name" value="DUF6288"/>
</dbReference>
<dbReference type="RefSeq" id="WP_338687325.1">
    <property type="nucleotide sequence ID" value="NZ_AP024702.1"/>
</dbReference>
<keyword evidence="3" id="KW-1185">Reference proteome</keyword>
<name>A0ABM7RFB8_9BACT</name>
<dbReference type="InterPro" id="IPR016024">
    <property type="entry name" value="ARM-type_fold"/>
</dbReference>
<evidence type="ECO:0000313" key="2">
    <source>
        <dbReference type="EMBL" id="BCX50322.1"/>
    </source>
</evidence>
<dbReference type="SUPFAM" id="SSF48371">
    <property type="entry name" value="ARM repeat"/>
    <property type="match status" value="1"/>
</dbReference>
<dbReference type="SUPFAM" id="SSF50156">
    <property type="entry name" value="PDZ domain-like"/>
    <property type="match status" value="1"/>
</dbReference>
<protein>
    <recommendedName>
        <fullName evidence="4">PDZ domain-containing protein</fullName>
    </recommendedName>
</protein>
<keyword evidence="1" id="KW-0732">Signal</keyword>
<dbReference type="EMBL" id="AP024702">
    <property type="protein sequence ID" value="BCX50322.1"/>
    <property type="molecule type" value="Genomic_DNA"/>
</dbReference>
<accession>A0ABM7RFB8</accession>
<feature type="signal peptide" evidence="1">
    <location>
        <begin position="1"/>
        <end position="22"/>
    </location>
</feature>
<dbReference type="Gene3D" id="1.25.10.10">
    <property type="entry name" value="Leucine-rich Repeat Variant"/>
    <property type="match status" value="1"/>
</dbReference>
<evidence type="ECO:0008006" key="4">
    <source>
        <dbReference type="Google" id="ProtNLM"/>
    </source>
</evidence>
<dbReference type="Proteomes" id="UP001374893">
    <property type="component" value="Chromosome"/>
</dbReference>
<dbReference type="InterPro" id="IPR011989">
    <property type="entry name" value="ARM-like"/>
</dbReference>